<dbReference type="EMBL" id="BAABHA010000002">
    <property type="protein sequence ID" value="GAA4376438.1"/>
    <property type="molecule type" value="Genomic_DNA"/>
</dbReference>
<organism evidence="1 2">
    <name type="scientific">Hymenobacter koreensis</name>
    <dbReference type="NCBI Taxonomy" id="1084523"/>
    <lineage>
        <taxon>Bacteria</taxon>
        <taxon>Pseudomonadati</taxon>
        <taxon>Bacteroidota</taxon>
        <taxon>Cytophagia</taxon>
        <taxon>Cytophagales</taxon>
        <taxon>Hymenobacteraceae</taxon>
        <taxon>Hymenobacter</taxon>
    </lineage>
</organism>
<proteinExistence type="predicted"/>
<keyword evidence="2" id="KW-1185">Reference proteome</keyword>
<dbReference type="Proteomes" id="UP001500454">
    <property type="component" value="Unassembled WGS sequence"/>
</dbReference>
<evidence type="ECO:0000313" key="1">
    <source>
        <dbReference type="EMBL" id="GAA4376438.1"/>
    </source>
</evidence>
<gene>
    <name evidence="1" type="ORF">GCM10023186_10320</name>
</gene>
<reference evidence="2" key="1">
    <citation type="journal article" date="2019" name="Int. J. Syst. Evol. Microbiol.">
        <title>The Global Catalogue of Microorganisms (GCM) 10K type strain sequencing project: providing services to taxonomists for standard genome sequencing and annotation.</title>
        <authorList>
            <consortium name="The Broad Institute Genomics Platform"/>
            <consortium name="The Broad Institute Genome Sequencing Center for Infectious Disease"/>
            <person name="Wu L."/>
            <person name="Ma J."/>
        </authorList>
    </citation>
    <scope>NUCLEOTIDE SEQUENCE [LARGE SCALE GENOMIC DNA]</scope>
    <source>
        <strain evidence="2">JCM 17924</strain>
    </source>
</reference>
<protein>
    <submittedName>
        <fullName evidence="1">Uncharacterized protein</fullName>
    </submittedName>
</protein>
<accession>A0ABP8IW05</accession>
<sequence>MADMPAVAARINHHGVAGNQRNAVGIAKELFASTFKAELYEVEFLKIDGQVEVLQPVEYIQAVTAS</sequence>
<name>A0ABP8IW05_9BACT</name>
<comment type="caution">
    <text evidence="1">The sequence shown here is derived from an EMBL/GenBank/DDBJ whole genome shotgun (WGS) entry which is preliminary data.</text>
</comment>
<evidence type="ECO:0000313" key="2">
    <source>
        <dbReference type="Proteomes" id="UP001500454"/>
    </source>
</evidence>